<evidence type="ECO:0000313" key="2">
    <source>
        <dbReference type="EMBL" id="RFU31952.1"/>
    </source>
</evidence>
<protein>
    <submittedName>
        <fullName evidence="2">Uncharacterized protein</fullName>
    </submittedName>
</protein>
<dbReference type="EMBL" id="NCSJ02000064">
    <property type="protein sequence ID" value="RFU31952.1"/>
    <property type="molecule type" value="Genomic_DNA"/>
</dbReference>
<feature type="transmembrane region" description="Helical" evidence="1">
    <location>
        <begin position="21"/>
        <end position="44"/>
    </location>
</feature>
<evidence type="ECO:0000256" key="1">
    <source>
        <dbReference type="SAM" id="Phobius"/>
    </source>
</evidence>
<organism evidence="2 3">
    <name type="scientific">Scytalidium lignicola</name>
    <name type="common">Hyphomycete</name>
    <dbReference type="NCBI Taxonomy" id="5539"/>
    <lineage>
        <taxon>Eukaryota</taxon>
        <taxon>Fungi</taxon>
        <taxon>Dikarya</taxon>
        <taxon>Ascomycota</taxon>
        <taxon>Pezizomycotina</taxon>
        <taxon>Leotiomycetes</taxon>
        <taxon>Leotiomycetes incertae sedis</taxon>
        <taxon>Scytalidium</taxon>
    </lineage>
</organism>
<dbReference type="AlphaFoldDB" id="A0A3E2HFM7"/>
<evidence type="ECO:0000313" key="3">
    <source>
        <dbReference type="Proteomes" id="UP000258309"/>
    </source>
</evidence>
<keyword evidence="1" id="KW-0812">Transmembrane</keyword>
<feature type="non-terminal residue" evidence="2">
    <location>
        <position position="73"/>
    </location>
</feature>
<dbReference type="Proteomes" id="UP000258309">
    <property type="component" value="Unassembled WGS sequence"/>
</dbReference>
<keyword evidence="3" id="KW-1185">Reference proteome</keyword>
<sequence length="73" mass="8011">MERALRAAGQISGRPWRRGEFMLWHGVSAAVGALVGDLGPYYFFIYREAHPGQYFTLAWCAATDSSDLGSLTG</sequence>
<reference evidence="2 3" key="1">
    <citation type="submission" date="2018-05" db="EMBL/GenBank/DDBJ databases">
        <title>Draft genome sequence of Scytalidium lignicola DSM 105466, a ubiquitous saprotrophic fungus.</title>
        <authorList>
            <person name="Buettner E."/>
            <person name="Gebauer A.M."/>
            <person name="Hofrichter M."/>
            <person name="Liers C."/>
            <person name="Kellner H."/>
        </authorList>
    </citation>
    <scope>NUCLEOTIDE SEQUENCE [LARGE SCALE GENOMIC DNA]</scope>
    <source>
        <strain evidence="2 3">DSM 105466</strain>
    </source>
</reference>
<feature type="non-terminal residue" evidence="2">
    <location>
        <position position="1"/>
    </location>
</feature>
<proteinExistence type="predicted"/>
<comment type="caution">
    <text evidence="2">The sequence shown here is derived from an EMBL/GenBank/DDBJ whole genome shotgun (WGS) entry which is preliminary data.</text>
</comment>
<keyword evidence="1" id="KW-1133">Transmembrane helix</keyword>
<keyword evidence="1" id="KW-0472">Membrane</keyword>
<accession>A0A3E2HFM7</accession>
<gene>
    <name evidence="2" type="ORF">B7463_g4346</name>
</gene>
<name>A0A3E2HFM7_SCYLI</name>